<dbReference type="KEGG" id="tet:TTHERM_000086798"/>
<dbReference type="SUPFAM" id="SSF52047">
    <property type="entry name" value="RNI-like"/>
    <property type="match status" value="1"/>
</dbReference>
<evidence type="ECO:0000313" key="2">
    <source>
        <dbReference type="Proteomes" id="UP000009168"/>
    </source>
</evidence>
<name>W7XKU1_TETTS</name>
<proteinExistence type="predicted"/>
<organism evidence="1 2">
    <name type="scientific">Tetrahymena thermophila (strain SB210)</name>
    <dbReference type="NCBI Taxonomy" id="312017"/>
    <lineage>
        <taxon>Eukaryota</taxon>
        <taxon>Sar</taxon>
        <taxon>Alveolata</taxon>
        <taxon>Ciliophora</taxon>
        <taxon>Intramacronucleata</taxon>
        <taxon>Oligohymenophorea</taxon>
        <taxon>Hymenostomatida</taxon>
        <taxon>Tetrahymenina</taxon>
        <taxon>Tetrahymenidae</taxon>
        <taxon>Tetrahymena</taxon>
    </lineage>
</organism>
<protein>
    <recommendedName>
        <fullName evidence="3">Kinase domain protein</fullName>
    </recommendedName>
</protein>
<sequence>MHLSDKEASNLALALRQCISLVELDLLIMYAKINKKSQNEIVQALQNCKKMQTLRIKFELQGSKFKSDNSDEQMIALGKNIRKFKNLQNLLIWHDIIIGTEVSISLINGISECTNLSSLNLSLIFENQLNENDATFSQFGKLKNLKILKLLIVLNHENGRKGFPLIHQYLDQINLLEQIDFCFRATIGYEYLLNFGTSLGKCSNLKYITLILFSVNNVGYQGLKAFAYELAQIQHLFVLNISMGRIELQIPLKKDFIRKNKRLIKLNISLI</sequence>
<evidence type="ECO:0000313" key="1">
    <source>
        <dbReference type="EMBL" id="EWS75224.1"/>
    </source>
</evidence>
<gene>
    <name evidence="1" type="ORF">TTHERM_000086798</name>
</gene>
<dbReference type="RefSeq" id="XP_012652215.1">
    <property type="nucleotide sequence ID" value="XM_012796761.1"/>
</dbReference>
<dbReference type="Gene3D" id="3.80.10.10">
    <property type="entry name" value="Ribonuclease Inhibitor"/>
    <property type="match status" value="1"/>
</dbReference>
<dbReference type="GeneID" id="24437203"/>
<dbReference type="InterPro" id="IPR032675">
    <property type="entry name" value="LRR_dom_sf"/>
</dbReference>
<evidence type="ECO:0008006" key="3">
    <source>
        <dbReference type="Google" id="ProtNLM"/>
    </source>
</evidence>
<dbReference type="InParanoid" id="W7XKU1"/>
<dbReference type="AlphaFoldDB" id="W7XKU1"/>
<dbReference type="Proteomes" id="UP000009168">
    <property type="component" value="Unassembled WGS sequence"/>
</dbReference>
<keyword evidence="2" id="KW-1185">Reference proteome</keyword>
<reference evidence="2" key="1">
    <citation type="journal article" date="2006" name="PLoS Biol.">
        <title>Macronuclear genome sequence of the ciliate Tetrahymena thermophila, a model eukaryote.</title>
        <authorList>
            <person name="Eisen J.A."/>
            <person name="Coyne R.S."/>
            <person name="Wu M."/>
            <person name="Wu D."/>
            <person name="Thiagarajan M."/>
            <person name="Wortman J.R."/>
            <person name="Badger J.H."/>
            <person name="Ren Q."/>
            <person name="Amedeo P."/>
            <person name="Jones K.M."/>
            <person name="Tallon L.J."/>
            <person name="Delcher A.L."/>
            <person name="Salzberg S.L."/>
            <person name="Silva J.C."/>
            <person name="Haas B.J."/>
            <person name="Majoros W.H."/>
            <person name="Farzad M."/>
            <person name="Carlton J.M."/>
            <person name="Smith R.K. Jr."/>
            <person name="Garg J."/>
            <person name="Pearlman R.E."/>
            <person name="Karrer K.M."/>
            <person name="Sun L."/>
            <person name="Manning G."/>
            <person name="Elde N.C."/>
            <person name="Turkewitz A.P."/>
            <person name="Asai D.J."/>
            <person name="Wilkes D.E."/>
            <person name="Wang Y."/>
            <person name="Cai H."/>
            <person name="Collins K."/>
            <person name="Stewart B.A."/>
            <person name="Lee S.R."/>
            <person name="Wilamowska K."/>
            <person name="Weinberg Z."/>
            <person name="Ruzzo W.L."/>
            <person name="Wloga D."/>
            <person name="Gaertig J."/>
            <person name="Frankel J."/>
            <person name="Tsao C.-C."/>
            <person name="Gorovsky M.A."/>
            <person name="Keeling P.J."/>
            <person name="Waller R.F."/>
            <person name="Patron N.J."/>
            <person name="Cherry J.M."/>
            <person name="Stover N.A."/>
            <person name="Krieger C.J."/>
            <person name="del Toro C."/>
            <person name="Ryder H.F."/>
            <person name="Williamson S.C."/>
            <person name="Barbeau R.A."/>
            <person name="Hamilton E.P."/>
            <person name="Orias E."/>
        </authorList>
    </citation>
    <scope>NUCLEOTIDE SEQUENCE [LARGE SCALE GENOMIC DNA]</scope>
    <source>
        <strain evidence="2">SB210</strain>
    </source>
</reference>
<accession>W7XKU1</accession>
<dbReference type="EMBL" id="GG662749">
    <property type="protein sequence ID" value="EWS75224.1"/>
    <property type="molecule type" value="Genomic_DNA"/>
</dbReference>